<name>A0ABQ9GHK5_9NEOP</name>
<gene>
    <name evidence="1" type="ORF">PR048_027843</name>
</gene>
<protein>
    <submittedName>
        <fullName evidence="1">Uncharacterized protein</fullName>
    </submittedName>
</protein>
<comment type="caution">
    <text evidence="1">The sequence shown here is derived from an EMBL/GenBank/DDBJ whole genome shotgun (WGS) entry which is preliminary data.</text>
</comment>
<dbReference type="EMBL" id="JARBHB010000012">
    <property type="protein sequence ID" value="KAJ8871521.1"/>
    <property type="molecule type" value="Genomic_DNA"/>
</dbReference>
<organism evidence="1 2">
    <name type="scientific">Dryococelus australis</name>
    <dbReference type="NCBI Taxonomy" id="614101"/>
    <lineage>
        <taxon>Eukaryota</taxon>
        <taxon>Metazoa</taxon>
        <taxon>Ecdysozoa</taxon>
        <taxon>Arthropoda</taxon>
        <taxon>Hexapoda</taxon>
        <taxon>Insecta</taxon>
        <taxon>Pterygota</taxon>
        <taxon>Neoptera</taxon>
        <taxon>Polyneoptera</taxon>
        <taxon>Phasmatodea</taxon>
        <taxon>Verophasmatodea</taxon>
        <taxon>Anareolatae</taxon>
        <taxon>Phasmatidae</taxon>
        <taxon>Eurycanthinae</taxon>
        <taxon>Dryococelus</taxon>
    </lineage>
</organism>
<reference evidence="1 2" key="1">
    <citation type="submission" date="2023-02" db="EMBL/GenBank/DDBJ databases">
        <title>LHISI_Scaffold_Assembly.</title>
        <authorList>
            <person name="Stuart O.P."/>
            <person name="Cleave R."/>
            <person name="Magrath M.J.L."/>
            <person name="Mikheyev A.S."/>
        </authorList>
    </citation>
    <scope>NUCLEOTIDE SEQUENCE [LARGE SCALE GENOMIC DNA]</scope>
    <source>
        <strain evidence="1">Daus_M_001</strain>
        <tissue evidence="1">Leg muscle</tissue>
    </source>
</reference>
<sequence>MRCRLIRLDSERVLGYLTFVRYTPMVLRRNYSTVSDIHPPGDVFDRWYSGGRGARAVVLQARRVNFATLLRQPRSLDVGYRGGVVVRILASHPGEPGSITGGVAPGFSHVGIVPDDAAGWRLSRGSPVFPRLFILALLHTHPRFIGSQDNCSHRCSSVRMSAARLVSHLRADGSHVISATGVTGGNSPLRSATIG</sequence>
<evidence type="ECO:0000313" key="2">
    <source>
        <dbReference type="Proteomes" id="UP001159363"/>
    </source>
</evidence>
<keyword evidence="2" id="KW-1185">Reference proteome</keyword>
<evidence type="ECO:0000313" key="1">
    <source>
        <dbReference type="EMBL" id="KAJ8871521.1"/>
    </source>
</evidence>
<dbReference type="Proteomes" id="UP001159363">
    <property type="component" value="Chromosome 11"/>
</dbReference>
<accession>A0ABQ9GHK5</accession>
<proteinExistence type="predicted"/>